<dbReference type="InterPro" id="IPR002455">
    <property type="entry name" value="GPCR3_GABA-B"/>
</dbReference>
<evidence type="ECO:0000259" key="11">
    <source>
        <dbReference type="PROSITE" id="PS50259"/>
    </source>
</evidence>
<evidence type="ECO:0000256" key="2">
    <source>
        <dbReference type="ARBA" id="ARBA00022692"/>
    </source>
</evidence>
<feature type="transmembrane region" description="Helical" evidence="9">
    <location>
        <begin position="689"/>
        <end position="710"/>
    </location>
</feature>
<dbReference type="PANTHER" id="PTHR10519">
    <property type="entry name" value="GABA-B RECEPTOR"/>
    <property type="match status" value="1"/>
</dbReference>
<dbReference type="RefSeq" id="XP_019849067.1">
    <property type="nucleotide sequence ID" value="XM_019993508.1"/>
</dbReference>
<dbReference type="GO" id="GO:0004965">
    <property type="term" value="F:G protein-coupled GABA receptor activity"/>
    <property type="evidence" value="ECO:0007669"/>
    <property type="project" value="InterPro"/>
</dbReference>
<dbReference type="InterPro" id="IPR017978">
    <property type="entry name" value="GPCR_3_C"/>
</dbReference>
<evidence type="ECO:0000256" key="8">
    <source>
        <dbReference type="ARBA" id="ARBA00023224"/>
    </source>
</evidence>
<protein>
    <recommendedName>
        <fullName evidence="11">G-protein coupled receptors family 3 profile domain-containing protein</fullName>
    </recommendedName>
</protein>
<evidence type="ECO:0000313" key="12">
    <source>
        <dbReference type="EnsemblMetazoa" id="XP_019849067.1"/>
    </source>
</evidence>
<evidence type="ECO:0000256" key="3">
    <source>
        <dbReference type="ARBA" id="ARBA00022989"/>
    </source>
</evidence>
<name>A0AAN0IWY6_AMPQE</name>
<feature type="transmembrane region" description="Helical" evidence="9">
    <location>
        <begin position="651"/>
        <end position="673"/>
    </location>
</feature>
<evidence type="ECO:0000256" key="4">
    <source>
        <dbReference type="ARBA" id="ARBA00023040"/>
    </source>
</evidence>
<dbReference type="GO" id="GO:0038039">
    <property type="term" value="C:G protein-coupled receptor heterodimeric complex"/>
    <property type="evidence" value="ECO:0007669"/>
    <property type="project" value="TreeGrafter"/>
</dbReference>
<dbReference type="PROSITE" id="PS50259">
    <property type="entry name" value="G_PROTEIN_RECEP_F3_4"/>
    <property type="match status" value="1"/>
</dbReference>
<keyword evidence="6" id="KW-0675">Receptor</keyword>
<feature type="transmembrane region" description="Helical" evidence="9">
    <location>
        <begin position="547"/>
        <end position="568"/>
    </location>
</feature>
<keyword evidence="13" id="KW-1185">Reference proteome</keyword>
<dbReference type="PRINTS" id="PR01177">
    <property type="entry name" value="GABAB1RECPTR"/>
</dbReference>
<dbReference type="PANTHER" id="PTHR10519:SF74">
    <property type="entry name" value="GAMMA-AMINOBUTYRIC ACID TYPE B RECEPTOR SUBUNIT 2"/>
    <property type="match status" value="1"/>
</dbReference>
<dbReference type="Proteomes" id="UP000007879">
    <property type="component" value="Unassembled WGS sequence"/>
</dbReference>
<feature type="transmembrane region" description="Helical" evidence="9">
    <location>
        <begin position="513"/>
        <end position="535"/>
    </location>
</feature>
<dbReference type="Pfam" id="PF00003">
    <property type="entry name" value="7tm_3"/>
    <property type="match status" value="1"/>
</dbReference>
<keyword evidence="2 9" id="KW-0812">Transmembrane</keyword>
<evidence type="ECO:0000256" key="9">
    <source>
        <dbReference type="SAM" id="Phobius"/>
    </source>
</evidence>
<dbReference type="EnsemblMetazoa" id="XM_019993508.1">
    <property type="protein sequence ID" value="XP_019849067.1"/>
    <property type="gene ID" value="LOC109580420"/>
</dbReference>
<reference evidence="13" key="1">
    <citation type="journal article" date="2010" name="Nature">
        <title>The Amphimedon queenslandica genome and the evolution of animal complexity.</title>
        <authorList>
            <person name="Srivastava M."/>
            <person name="Simakov O."/>
            <person name="Chapman J."/>
            <person name="Fahey B."/>
            <person name="Gauthier M.E."/>
            <person name="Mitros T."/>
            <person name="Richards G.S."/>
            <person name="Conaco C."/>
            <person name="Dacre M."/>
            <person name="Hellsten U."/>
            <person name="Larroux C."/>
            <person name="Putnam N.H."/>
            <person name="Stanke M."/>
            <person name="Adamska M."/>
            <person name="Darling A."/>
            <person name="Degnan S.M."/>
            <person name="Oakley T.H."/>
            <person name="Plachetzki D.C."/>
            <person name="Zhai Y."/>
            <person name="Adamski M."/>
            <person name="Calcino A."/>
            <person name="Cummins S.F."/>
            <person name="Goodstein D.M."/>
            <person name="Harris C."/>
            <person name="Jackson D.J."/>
            <person name="Leys S.P."/>
            <person name="Shu S."/>
            <person name="Woodcroft B.J."/>
            <person name="Vervoort M."/>
            <person name="Kosik K.S."/>
            <person name="Manning G."/>
            <person name="Degnan B.M."/>
            <person name="Rokhsar D.S."/>
        </authorList>
    </citation>
    <scope>NUCLEOTIDE SEQUENCE [LARGE SCALE GENOMIC DNA]</scope>
</reference>
<keyword evidence="7" id="KW-0325">Glycoprotein</keyword>
<dbReference type="InterPro" id="IPR028082">
    <property type="entry name" value="Peripla_BP_I"/>
</dbReference>
<evidence type="ECO:0000256" key="1">
    <source>
        <dbReference type="ARBA" id="ARBA00004141"/>
    </source>
</evidence>
<keyword evidence="3 9" id="KW-1133">Transmembrane helix</keyword>
<feature type="domain" description="G-protein coupled receptors family 3 profile" evidence="11">
    <location>
        <begin position="475"/>
        <end position="749"/>
    </location>
</feature>
<evidence type="ECO:0000256" key="6">
    <source>
        <dbReference type="ARBA" id="ARBA00023170"/>
    </source>
</evidence>
<reference evidence="12" key="2">
    <citation type="submission" date="2024-06" db="UniProtKB">
        <authorList>
            <consortium name="EnsemblMetazoa"/>
        </authorList>
    </citation>
    <scope>IDENTIFICATION</scope>
</reference>
<dbReference type="InterPro" id="IPR001828">
    <property type="entry name" value="ANF_lig-bd_rcpt"/>
</dbReference>
<dbReference type="Gene3D" id="3.40.50.2300">
    <property type="match status" value="2"/>
</dbReference>
<sequence length="782" mass="88164">MKLLCVLFSFFLFVSLVAGIHNKSSLTFGFITTLTGPVVVSGAIPVVDLTLKLINDRKDVLNNYTLGYSPILDSKCDRTTSLDQFFNVINSDTTIIALLGCGCSTATIPVAEISHYWNIPHIAFAASTHILNDRSRFRNFYRALISNVYFGEAVAELMVQFGWKQMGLITQDEALFQNVLVGIISAFEKQGLVLDGYIIKTGGSLNPFFARKDAMNFRINKINAYPSFSYQVLCEAYYRGMYGSKYVWILPMWYGPDWWKTVSSKNCSCTDDVMLQVINGIIGVVPEGYFPLENESIITYSGLTSKMFRDKIDWIFQDPKYQNYSEIVPGTVFDTVWTIAIGLDVASKKILIKNETGCEGLPGELVPLEHFQYTNMKLGCVIKQSFSELNFLGITGEITYSLNGSRPYNIILYQQYRRISANSVARVTFGHVVVEAQRNIFRFIQGESSSTLWIGGVPPYDGYPMNKIHQNNIVIVIIYNILAGCGLIFATFCFTFNIVCGNKKLVKLSSPRLNYIIIFGSVFLYLSVFFYSYTADMQRMQTAFCNVRLWLFSLGYNLCFSVILARTWRVYYIFNNPKPKKKSTGIKDWILILMVLCIVAIDMTIITIGTTIPLSRMSATFTNDTIHPQTVTDDGLIQKNFLLLCHTKNSFYWLSISFCYKAFLQICAIFMAFHTRNVDVKVLNESKEIAAIIYINSIILVLIAVAELALESNHDAYAALFGLGLLIEATLFLGFIFIPKIFFLYFDPQGTKIFNHKTTIVAALSQAKIEPTNAILSYAGTV</sequence>
<dbReference type="SUPFAM" id="SSF53822">
    <property type="entry name" value="Periplasmic binding protein-like I"/>
    <property type="match status" value="1"/>
</dbReference>
<dbReference type="GeneID" id="109580420"/>
<keyword evidence="10" id="KW-0732">Signal</keyword>
<evidence type="ECO:0000256" key="5">
    <source>
        <dbReference type="ARBA" id="ARBA00023136"/>
    </source>
</evidence>
<dbReference type="PRINTS" id="PR01176">
    <property type="entry name" value="GABABRECEPTR"/>
</dbReference>
<organism evidence="12 13">
    <name type="scientific">Amphimedon queenslandica</name>
    <name type="common">Sponge</name>
    <dbReference type="NCBI Taxonomy" id="400682"/>
    <lineage>
        <taxon>Eukaryota</taxon>
        <taxon>Metazoa</taxon>
        <taxon>Porifera</taxon>
        <taxon>Demospongiae</taxon>
        <taxon>Heteroscleromorpha</taxon>
        <taxon>Haplosclerida</taxon>
        <taxon>Niphatidae</taxon>
        <taxon>Amphimedon</taxon>
    </lineage>
</organism>
<dbReference type="Pfam" id="PF01094">
    <property type="entry name" value="ANF_receptor"/>
    <property type="match status" value="1"/>
</dbReference>
<dbReference type="KEGG" id="aqu:109580420"/>
<evidence type="ECO:0000256" key="7">
    <source>
        <dbReference type="ARBA" id="ARBA00023180"/>
    </source>
</evidence>
<feature type="signal peptide" evidence="10">
    <location>
        <begin position="1"/>
        <end position="19"/>
    </location>
</feature>
<feature type="transmembrane region" description="Helical" evidence="9">
    <location>
        <begin position="716"/>
        <end position="738"/>
    </location>
</feature>
<keyword evidence="5 9" id="KW-0472">Membrane</keyword>
<dbReference type="CDD" id="cd06366">
    <property type="entry name" value="PBP1_GABAb_receptor"/>
    <property type="match status" value="1"/>
</dbReference>
<dbReference type="CDD" id="cd15047">
    <property type="entry name" value="7tmC_GABA-B-like"/>
    <property type="match status" value="1"/>
</dbReference>
<evidence type="ECO:0000256" key="10">
    <source>
        <dbReference type="SAM" id="SignalP"/>
    </source>
</evidence>
<evidence type="ECO:0000313" key="13">
    <source>
        <dbReference type="Proteomes" id="UP000007879"/>
    </source>
</evidence>
<dbReference type="AlphaFoldDB" id="A0AAN0IWY6"/>
<feature type="transmembrane region" description="Helical" evidence="9">
    <location>
        <begin position="589"/>
        <end position="612"/>
    </location>
</feature>
<keyword evidence="8" id="KW-0807">Transducer</keyword>
<keyword evidence="4" id="KW-0297">G-protein coupled receptor</keyword>
<feature type="chain" id="PRO_5042930888" description="G-protein coupled receptors family 3 profile domain-containing protein" evidence="10">
    <location>
        <begin position="20"/>
        <end position="782"/>
    </location>
</feature>
<accession>A0AAN0IWY6</accession>
<proteinExistence type="predicted"/>
<comment type="subcellular location">
    <subcellularLocation>
        <location evidence="1">Membrane</location>
        <topology evidence="1">Multi-pass membrane protein</topology>
    </subcellularLocation>
</comment>
<feature type="transmembrane region" description="Helical" evidence="9">
    <location>
        <begin position="473"/>
        <end position="501"/>
    </location>
</feature>
<dbReference type="GO" id="GO:0007214">
    <property type="term" value="P:gamma-aminobutyric acid signaling pathway"/>
    <property type="evidence" value="ECO:0007669"/>
    <property type="project" value="TreeGrafter"/>
</dbReference>